<dbReference type="Proteomes" id="UP001221757">
    <property type="component" value="Unassembled WGS sequence"/>
</dbReference>
<protein>
    <submittedName>
        <fullName evidence="2">Uncharacterized protein</fullName>
    </submittedName>
</protein>
<proteinExistence type="predicted"/>
<feature type="compositionally biased region" description="Polar residues" evidence="1">
    <location>
        <begin position="11"/>
        <end position="20"/>
    </location>
</feature>
<feature type="region of interest" description="Disordered" evidence="1">
    <location>
        <begin position="1"/>
        <end position="20"/>
    </location>
</feature>
<comment type="caution">
    <text evidence="2">The sequence shown here is derived from an EMBL/GenBank/DDBJ whole genome shotgun (WGS) entry which is preliminary data.</text>
</comment>
<evidence type="ECO:0000313" key="2">
    <source>
        <dbReference type="EMBL" id="KAJ7661263.1"/>
    </source>
</evidence>
<evidence type="ECO:0000256" key="1">
    <source>
        <dbReference type="SAM" id="MobiDB-lite"/>
    </source>
</evidence>
<gene>
    <name evidence="2" type="ORF">B0H17DRAFT_1144698</name>
</gene>
<reference evidence="2" key="1">
    <citation type="submission" date="2023-03" db="EMBL/GenBank/DDBJ databases">
        <title>Massive genome expansion in bonnet fungi (Mycena s.s.) driven by repeated elements and novel gene families across ecological guilds.</title>
        <authorList>
            <consortium name="Lawrence Berkeley National Laboratory"/>
            <person name="Harder C.B."/>
            <person name="Miyauchi S."/>
            <person name="Viragh M."/>
            <person name="Kuo A."/>
            <person name="Thoen E."/>
            <person name="Andreopoulos B."/>
            <person name="Lu D."/>
            <person name="Skrede I."/>
            <person name="Drula E."/>
            <person name="Henrissat B."/>
            <person name="Morin E."/>
            <person name="Kohler A."/>
            <person name="Barry K."/>
            <person name="LaButti K."/>
            <person name="Morin E."/>
            <person name="Salamov A."/>
            <person name="Lipzen A."/>
            <person name="Mereny Z."/>
            <person name="Hegedus B."/>
            <person name="Baldrian P."/>
            <person name="Stursova M."/>
            <person name="Weitz H."/>
            <person name="Taylor A."/>
            <person name="Grigoriev I.V."/>
            <person name="Nagy L.G."/>
            <person name="Martin F."/>
            <person name="Kauserud H."/>
        </authorList>
    </citation>
    <scope>NUCLEOTIDE SEQUENCE</scope>
    <source>
        <strain evidence="2">CBHHK067</strain>
    </source>
</reference>
<dbReference type="AlphaFoldDB" id="A0AAD7G5G0"/>
<name>A0AAD7G5G0_MYCRO</name>
<dbReference type="EMBL" id="JARKIE010000250">
    <property type="protein sequence ID" value="KAJ7661263.1"/>
    <property type="molecule type" value="Genomic_DNA"/>
</dbReference>
<keyword evidence="3" id="KW-1185">Reference proteome</keyword>
<organism evidence="2 3">
    <name type="scientific">Mycena rosella</name>
    <name type="common">Pink bonnet</name>
    <name type="synonym">Agaricus rosellus</name>
    <dbReference type="NCBI Taxonomy" id="1033263"/>
    <lineage>
        <taxon>Eukaryota</taxon>
        <taxon>Fungi</taxon>
        <taxon>Dikarya</taxon>
        <taxon>Basidiomycota</taxon>
        <taxon>Agaricomycotina</taxon>
        <taxon>Agaricomycetes</taxon>
        <taxon>Agaricomycetidae</taxon>
        <taxon>Agaricales</taxon>
        <taxon>Marasmiineae</taxon>
        <taxon>Mycenaceae</taxon>
        <taxon>Mycena</taxon>
    </lineage>
</organism>
<sequence length="103" mass="11285">MTCEEVVARNNHGSKNYSVTGRNRCSMKDLTMQAEMPTQRARRQQQAITADRKMMVLQPEICAGGAGRKEQAAARDSCGLKRIEGAGRNNCGARERKEQAGTG</sequence>
<accession>A0AAD7G5G0</accession>
<evidence type="ECO:0000313" key="3">
    <source>
        <dbReference type="Proteomes" id="UP001221757"/>
    </source>
</evidence>